<dbReference type="SUPFAM" id="SSF160214">
    <property type="entry name" value="FlaG-like"/>
    <property type="match status" value="1"/>
</dbReference>
<evidence type="ECO:0000256" key="1">
    <source>
        <dbReference type="SAM" id="MobiDB-lite"/>
    </source>
</evidence>
<evidence type="ECO:0000313" key="3">
    <source>
        <dbReference type="EMBL" id="NWD41878.1"/>
    </source>
</evidence>
<evidence type="ECO:0000313" key="2">
    <source>
        <dbReference type="EMBL" id="MDR0190043.1"/>
    </source>
</evidence>
<evidence type="ECO:0000313" key="4">
    <source>
        <dbReference type="Proteomes" id="UP000546584"/>
    </source>
</evidence>
<accession>A0AAJ3H234</accession>
<dbReference type="EMBL" id="JACAQR010000010">
    <property type="protein sequence ID" value="NWD41878.1"/>
    <property type="molecule type" value="Genomic_DNA"/>
</dbReference>
<dbReference type="Pfam" id="PF03646">
    <property type="entry name" value="FlaG"/>
    <property type="match status" value="1"/>
</dbReference>
<comment type="caution">
    <text evidence="3">The sequence shown here is derived from an EMBL/GenBank/DDBJ whole genome shotgun (WGS) entry which is preliminary data.</text>
</comment>
<dbReference type="PANTHER" id="PTHR37166">
    <property type="entry name" value="PROTEIN FLAG"/>
    <property type="match status" value="1"/>
</dbReference>
<organism evidence="3 4">
    <name type="scientific">Pseudomonas yamanorum</name>
    <dbReference type="NCBI Taxonomy" id="515393"/>
    <lineage>
        <taxon>Bacteria</taxon>
        <taxon>Pseudomonadati</taxon>
        <taxon>Pseudomonadota</taxon>
        <taxon>Gammaproteobacteria</taxon>
        <taxon>Pseudomonadales</taxon>
        <taxon>Pseudomonadaceae</taxon>
        <taxon>Pseudomonas</taxon>
    </lineage>
</organism>
<feature type="region of interest" description="Disordered" evidence="1">
    <location>
        <begin position="1"/>
        <end position="30"/>
    </location>
</feature>
<reference evidence="3 4" key="1">
    <citation type="submission" date="2020-04" db="EMBL/GenBank/DDBJ databases">
        <title>Molecular characterization of pseudomonads from Agaricus bisporus reveal novel blotch 2 pathogens in Western Europe.</title>
        <authorList>
            <person name="Taparia T."/>
            <person name="Krijger M."/>
            <person name="Haynes E."/>
            <person name="Elpinstone J.G."/>
            <person name="Noble R."/>
            <person name="Van Der Wolf J."/>
        </authorList>
    </citation>
    <scope>NUCLEOTIDE SEQUENCE [LARGE SCALE GENOMIC DNA]</scope>
    <source>
        <strain evidence="3 4">IPO3753</strain>
    </source>
</reference>
<protein>
    <submittedName>
        <fullName evidence="3">Flagellar protein FlaG</fullName>
    </submittedName>
</protein>
<dbReference type="InterPro" id="IPR035924">
    <property type="entry name" value="FlaG-like_sf"/>
</dbReference>
<name>A0AAJ3H234_9PSED</name>
<dbReference type="AlphaFoldDB" id="A0AAJ3H234"/>
<gene>
    <name evidence="3" type="ORF">HX826_08375</name>
    <name evidence="2" type="ORF">RCO22_13930</name>
</gene>
<dbReference type="InterPro" id="IPR005186">
    <property type="entry name" value="FlaG"/>
</dbReference>
<dbReference type="Proteomes" id="UP000546584">
    <property type="component" value="Unassembled WGS sequence"/>
</dbReference>
<dbReference type="Proteomes" id="UP001224477">
    <property type="component" value="Unassembled WGS sequence"/>
</dbReference>
<dbReference type="EMBL" id="JAVGXC010000012">
    <property type="protein sequence ID" value="MDR0190043.1"/>
    <property type="molecule type" value="Genomic_DNA"/>
</dbReference>
<dbReference type="Gene3D" id="3.30.160.170">
    <property type="entry name" value="FlaG-like"/>
    <property type="match status" value="1"/>
</dbReference>
<keyword evidence="3" id="KW-0966">Cell projection</keyword>
<dbReference type="RefSeq" id="WP_063028082.1">
    <property type="nucleotide sequence ID" value="NZ_CP012400.2"/>
</dbReference>
<keyword evidence="5" id="KW-1185">Reference proteome</keyword>
<dbReference type="PANTHER" id="PTHR37166:SF1">
    <property type="entry name" value="PROTEIN FLAG"/>
    <property type="match status" value="1"/>
</dbReference>
<dbReference type="KEGG" id="pym:AK972_1471"/>
<reference evidence="2 5" key="2">
    <citation type="journal article" date="2023" name="Microbiol. Resour. Announc.">
        <title>Whole-genome sequence of Pseudomonas yamanorum OLsAu1 isolated from the edible ectomycorrhizal mushroom Lactarius sp. section Deliciosi.</title>
        <authorList>
            <person name="Ramirez-Mendoza R."/>
            <person name="Angeles-Argaiz R.E."/>
            <person name="Hernandez-Oaxaca D."/>
            <person name="Aguirre-Beltran L."/>
            <person name="Almaraz-Suarez J."/>
            <person name="Perez-Moreno J."/>
        </authorList>
    </citation>
    <scope>NUCLEOTIDE SEQUENCE [LARGE SCALE GENOMIC DNA]</scope>
    <source>
        <strain evidence="2 5">OLsAu1</strain>
    </source>
</reference>
<keyword evidence="3" id="KW-0282">Flagellum</keyword>
<keyword evidence="3" id="KW-0969">Cilium</keyword>
<proteinExistence type="predicted"/>
<sequence>MDMSVKLNLSYPAAPTPQSAPAPVTADSQTPKVDATVAAVKPKQETKPDDLEKAVNDIRKFVQAAQRNLDFSIDDSTHQVVVKVIATESGEVIRQIPSETALKLAQSLHDASNVLFDAKV</sequence>
<evidence type="ECO:0000313" key="5">
    <source>
        <dbReference type="Proteomes" id="UP001224477"/>
    </source>
</evidence>